<proteinExistence type="predicted"/>
<evidence type="ECO:0000259" key="1">
    <source>
        <dbReference type="Pfam" id="PF06983"/>
    </source>
</evidence>
<evidence type="ECO:0000313" key="3">
    <source>
        <dbReference type="Proteomes" id="UP001205337"/>
    </source>
</evidence>
<dbReference type="PIRSF" id="PIRSF021700">
    <property type="entry name" value="3_dmu_93_MTrfase"/>
    <property type="match status" value="1"/>
</dbReference>
<organism evidence="2 3">
    <name type="scientific">Protaetiibacter mangrovi</name>
    <dbReference type="NCBI Taxonomy" id="2970926"/>
    <lineage>
        <taxon>Bacteria</taxon>
        <taxon>Bacillati</taxon>
        <taxon>Actinomycetota</taxon>
        <taxon>Actinomycetes</taxon>
        <taxon>Micrococcales</taxon>
        <taxon>Microbacteriaceae</taxon>
        <taxon>Protaetiibacter</taxon>
    </lineage>
</organism>
<dbReference type="SUPFAM" id="SSF54593">
    <property type="entry name" value="Glyoxalase/Bleomycin resistance protein/Dihydroxybiphenyl dioxygenase"/>
    <property type="match status" value="1"/>
</dbReference>
<dbReference type="Proteomes" id="UP001205337">
    <property type="component" value="Unassembled WGS sequence"/>
</dbReference>
<dbReference type="InterPro" id="IPR029068">
    <property type="entry name" value="Glyas_Bleomycin-R_OHBP_Dase"/>
</dbReference>
<dbReference type="EMBL" id="JANTHX010000008">
    <property type="protein sequence ID" value="MCS0500190.1"/>
    <property type="molecule type" value="Genomic_DNA"/>
</dbReference>
<keyword evidence="3" id="KW-1185">Reference proteome</keyword>
<dbReference type="CDD" id="cd06588">
    <property type="entry name" value="PhnB_like"/>
    <property type="match status" value="1"/>
</dbReference>
<sequence length="154" mass="16850">MAQKVTPYLWFQGDLQDALDLYTSVFDDAEVLSTTERDGGLFAATFRMGGIQLTGFNAPGGPRFTDAMSLFVDCADQAEVDHYWDALLAGGGTPTQCGWLVDRFGVSWQVVPRRLMELLEDPDPERAQRATAEMLTQVKLDVARLEAAADGTLG</sequence>
<dbReference type="PANTHER" id="PTHR33990">
    <property type="entry name" value="PROTEIN YJDN-RELATED"/>
    <property type="match status" value="1"/>
</dbReference>
<reference evidence="2 3" key="1">
    <citation type="submission" date="2022-08" db="EMBL/GenBank/DDBJ databases">
        <authorList>
            <person name="Li F."/>
        </authorList>
    </citation>
    <scope>NUCLEOTIDE SEQUENCE [LARGE SCALE GENOMIC DNA]</scope>
    <source>
        <strain evidence="2 3">10F1B-8-1</strain>
    </source>
</reference>
<evidence type="ECO:0000313" key="2">
    <source>
        <dbReference type="EMBL" id="MCS0500190.1"/>
    </source>
</evidence>
<accession>A0ABT1ZHJ4</accession>
<dbReference type="Gene3D" id="3.10.180.10">
    <property type="entry name" value="2,3-Dihydroxybiphenyl 1,2-Dioxygenase, domain 1"/>
    <property type="match status" value="1"/>
</dbReference>
<name>A0ABT1ZHJ4_9MICO</name>
<dbReference type="Pfam" id="PF06983">
    <property type="entry name" value="3-dmu-9_3-mt"/>
    <property type="match status" value="1"/>
</dbReference>
<dbReference type="InterPro" id="IPR009725">
    <property type="entry name" value="3_dmu_93_MTrfase"/>
</dbReference>
<feature type="domain" description="PhnB-like" evidence="1">
    <location>
        <begin position="3"/>
        <end position="111"/>
    </location>
</feature>
<gene>
    <name evidence="2" type="ORF">NUH29_11600</name>
</gene>
<dbReference type="RefSeq" id="WP_258799329.1">
    <property type="nucleotide sequence ID" value="NZ_JANTHX010000008.1"/>
</dbReference>
<comment type="caution">
    <text evidence="2">The sequence shown here is derived from an EMBL/GenBank/DDBJ whole genome shotgun (WGS) entry which is preliminary data.</text>
</comment>
<protein>
    <submittedName>
        <fullName evidence="2">VOC family protein</fullName>
    </submittedName>
</protein>
<dbReference type="InterPro" id="IPR028973">
    <property type="entry name" value="PhnB-like"/>
</dbReference>